<evidence type="ECO:0008006" key="5">
    <source>
        <dbReference type="Google" id="ProtNLM"/>
    </source>
</evidence>
<evidence type="ECO:0000259" key="1">
    <source>
        <dbReference type="Pfam" id="PF03551"/>
    </source>
</evidence>
<protein>
    <recommendedName>
        <fullName evidence="5">PadR family transcriptional regulator</fullName>
    </recommendedName>
</protein>
<evidence type="ECO:0000313" key="4">
    <source>
        <dbReference type="Proteomes" id="UP000051160"/>
    </source>
</evidence>
<dbReference type="PANTHER" id="PTHR43252:SF6">
    <property type="entry name" value="NEGATIVE TRANSCRIPTION REGULATOR PADR"/>
    <property type="match status" value="1"/>
</dbReference>
<dbReference type="PANTHER" id="PTHR43252">
    <property type="entry name" value="TRANSCRIPTIONAL REGULATOR YQJI"/>
    <property type="match status" value="1"/>
</dbReference>
<dbReference type="PATRIC" id="fig|1423776.4.peg.1552"/>
<dbReference type="STRING" id="1423776.FD04_GL001534"/>
<feature type="domain" description="Transcription regulator PadR C-terminal" evidence="2">
    <location>
        <begin position="102"/>
        <end position="173"/>
    </location>
</feature>
<dbReference type="OrthoDB" id="9783723at2"/>
<dbReference type="Gene3D" id="6.10.140.190">
    <property type="match status" value="1"/>
</dbReference>
<feature type="domain" description="Transcription regulator PadR N-terminal" evidence="1">
    <location>
        <begin position="11"/>
        <end position="87"/>
    </location>
</feature>
<organism evidence="3 4">
    <name type="scientific">Secundilactobacillus odoratitofui DSM 19909 = JCM 15043</name>
    <dbReference type="NCBI Taxonomy" id="1423776"/>
    <lineage>
        <taxon>Bacteria</taxon>
        <taxon>Bacillati</taxon>
        <taxon>Bacillota</taxon>
        <taxon>Bacilli</taxon>
        <taxon>Lactobacillales</taxon>
        <taxon>Lactobacillaceae</taxon>
        <taxon>Secundilactobacillus</taxon>
    </lineage>
</organism>
<dbReference type="SUPFAM" id="SSF46785">
    <property type="entry name" value="Winged helix' DNA-binding domain"/>
    <property type="match status" value="1"/>
</dbReference>
<dbReference type="Gene3D" id="1.10.10.10">
    <property type="entry name" value="Winged helix-like DNA-binding domain superfamily/Winged helix DNA-binding domain"/>
    <property type="match status" value="1"/>
</dbReference>
<dbReference type="InterPro" id="IPR005149">
    <property type="entry name" value="Tscrpt_reg_PadR_N"/>
</dbReference>
<keyword evidence="4" id="KW-1185">Reference proteome</keyword>
<dbReference type="Pfam" id="PF03551">
    <property type="entry name" value="PadR"/>
    <property type="match status" value="1"/>
</dbReference>
<dbReference type="RefSeq" id="WP_056948438.1">
    <property type="nucleotide sequence ID" value="NZ_AZEE01000029.1"/>
</dbReference>
<dbReference type="AlphaFoldDB" id="A0A0R1LWZ2"/>
<reference evidence="3 4" key="1">
    <citation type="journal article" date="2015" name="Genome Announc.">
        <title>Expanding the biotechnology potential of lactobacilli through comparative genomics of 213 strains and associated genera.</title>
        <authorList>
            <person name="Sun Z."/>
            <person name="Harris H.M."/>
            <person name="McCann A."/>
            <person name="Guo C."/>
            <person name="Argimon S."/>
            <person name="Zhang W."/>
            <person name="Yang X."/>
            <person name="Jeffery I.B."/>
            <person name="Cooney J.C."/>
            <person name="Kagawa T.F."/>
            <person name="Liu W."/>
            <person name="Song Y."/>
            <person name="Salvetti E."/>
            <person name="Wrobel A."/>
            <person name="Rasinkangas P."/>
            <person name="Parkhill J."/>
            <person name="Rea M.C."/>
            <person name="O'Sullivan O."/>
            <person name="Ritari J."/>
            <person name="Douillard F.P."/>
            <person name="Paul Ross R."/>
            <person name="Yang R."/>
            <person name="Briner A.E."/>
            <person name="Felis G.E."/>
            <person name="de Vos W.M."/>
            <person name="Barrangou R."/>
            <person name="Klaenhammer T.R."/>
            <person name="Caufield P.W."/>
            <person name="Cui Y."/>
            <person name="Zhang H."/>
            <person name="O'Toole P.W."/>
        </authorList>
    </citation>
    <scope>NUCLEOTIDE SEQUENCE [LARGE SCALE GENOMIC DNA]</scope>
    <source>
        <strain evidence="3 4">DSM 19909</strain>
    </source>
</reference>
<evidence type="ECO:0000313" key="3">
    <source>
        <dbReference type="EMBL" id="KRK97505.1"/>
    </source>
</evidence>
<sequence>MPKKRTLPYILLGLIHSNHQLSGYQMMQEFKHEISDFWTASHSQIYPELQRMTDDDWIAPVTSPFNVDTKRNQTFYQLTATGEQVLEDWLREPLTTTNDDLFPLKLFFIDDQQSDLLKPLIAQQLQLSTDRRDYLLGRMATVFPTEAEIQAHYGHYLTLTRGIERESSYVKWLVDLAISLNDIDDSN</sequence>
<dbReference type="Pfam" id="PF10400">
    <property type="entry name" value="Vir_act_alpha_C"/>
    <property type="match status" value="1"/>
</dbReference>
<accession>A0A0R1LWZ2</accession>
<evidence type="ECO:0000259" key="2">
    <source>
        <dbReference type="Pfam" id="PF10400"/>
    </source>
</evidence>
<proteinExistence type="predicted"/>
<dbReference type="InterPro" id="IPR036390">
    <property type="entry name" value="WH_DNA-bd_sf"/>
</dbReference>
<dbReference type="Proteomes" id="UP000051160">
    <property type="component" value="Unassembled WGS sequence"/>
</dbReference>
<comment type="caution">
    <text evidence="3">The sequence shown here is derived from an EMBL/GenBank/DDBJ whole genome shotgun (WGS) entry which is preliminary data.</text>
</comment>
<dbReference type="InterPro" id="IPR036388">
    <property type="entry name" value="WH-like_DNA-bd_sf"/>
</dbReference>
<name>A0A0R1LWZ2_9LACO</name>
<dbReference type="InterPro" id="IPR018309">
    <property type="entry name" value="Tscrpt_reg_PadR_C"/>
</dbReference>
<gene>
    <name evidence="3" type="ORF">FD04_GL001534</name>
</gene>
<dbReference type="EMBL" id="AZEE01000029">
    <property type="protein sequence ID" value="KRK97505.1"/>
    <property type="molecule type" value="Genomic_DNA"/>
</dbReference>